<reference evidence="2" key="1">
    <citation type="submission" date="2016-10" db="EMBL/GenBank/DDBJ databases">
        <authorList>
            <person name="Varghese N."/>
            <person name="Submissions S."/>
        </authorList>
    </citation>
    <scope>NUCLEOTIDE SEQUENCE [LARGE SCALE GENOMIC DNA]</scope>
    <source>
        <strain evidence="2">DSM 13327</strain>
    </source>
</reference>
<dbReference type="Proteomes" id="UP000199520">
    <property type="component" value="Unassembled WGS sequence"/>
</dbReference>
<proteinExistence type="predicted"/>
<organism evidence="1 2">
    <name type="scientific">Pelosinus propionicus DSM 13327</name>
    <dbReference type="NCBI Taxonomy" id="1123291"/>
    <lineage>
        <taxon>Bacteria</taxon>
        <taxon>Bacillati</taxon>
        <taxon>Bacillota</taxon>
        <taxon>Negativicutes</taxon>
        <taxon>Selenomonadales</taxon>
        <taxon>Sporomusaceae</taxon>
        <taxon>Pelosinus</taxon>
    </lineage>
</organism>
<dbReference type="AlphaFoldDB" id="A0A1I4L241"/>
<name>A0A1I4L241_9FIRM</name>
<dbReference type="OrthoDB" id="1684133at2"/>
<dbReference type="STRING" id="1123291.SAMN04490355_102141"/>
<protein>
    <submittedName>
        <fullName evidence="1">Uncharacterized protein</fullName>
    </submittedName>
</protein>
<keyword evidence="2" id="KW-1185">Reference proteome</keyword>
<dbReference type="EMBL" id="FOTS01000021">
    <property type="protein sequence ID" value="SFL84991.1"/>
    <property type="molecule type" value="Genomic_DNA"/>
</dbReference>
<dbReference type="RefSeq" id="WP_090937730.1">
    <property type="nucleotide sequence ID" value="NZ_FOTS01000021.1"/>
</dbReference>
<accession>A0A1I4L241</accession>
<evidence type="ECO:0000313" key="1">
    <source>
        <dbReference type="EMBL" id="SFL84991.1"/>
    </source>
</evidence>
<gene>
    <name evidence="1" type="ORF">SAMN04490355_102141</name>
</gene>
<evidence type="ECO:0000313" key="2">
    <source>
        <dbReference type="Proteomes" id="UP000199520"/>
    </source>
</evidence>
<sequence>MKWFQKKAVMLMISFLGLGIWLPVVQAAPLQNSDLIKVTVNITIENPDYFWKYPFLGKEIDSIRISGMGQSFFIQPGSSGERVEFDVPKNYRLKIALELQNNSETVKVTRYSTKRGVDDKKNALEILLKAPAPQSIILTAADFEEIRAK</sequence>